<accession>A0A8H9H1D6</accession>
<dbReference type="EMBL" id="BMMN01000007">
    <property type="protein sequence ID" value="GGO18140.1"/>
    <property type="molecule type" value="Genomic_DNA"/>
</dbReference>
<dbReference type="Proteomes" id="UP000653480">
    <property type="component" value="Unassembled WGS sequence"/>
</dbReference>
<protein>
    <recommendedName>
        <fullName evidence="4">Tyr recombinase domain-containing protein</fullName>
    </recommendedName>
</protein>
<dbReference type="Gene3D" id="1.10.443.10">
    <property type="entry name" value="Intergrase catalytic core"/>
    <property type="match status" value="1"/>
</dbReference>
<proteinExistence type="predicted"/>
<dbReference type="GO" id="GO:0003677">
    <property type="term" value="F:DNA binding"/>
    <property type="evidence" value="ECO:0007669"/>
    <property type="project" value="InterPro"/>
</dbReference>
<evidence type="ECO:0000256" key="1">
    <source>
        <dbReference type="ARBA" id="ARBA00023172"/>
    </source>
</evidence>
<evidence type="ECO:0000313" key="3">
    <source>
        <dbReference type="Proteomes" id="UP000653480"/>
    </source>
</evidence>
<dbReference type="RefSeq" id="WP_142571214.1">
    <property type="nucleotide sequence ID" value="NZ_BMMN01000007.1"/>
</dbReference>
<name>A0A8H9H1D6_9ACTN</name>
<dbReference type="SUPFAM" id="SSF56349">
    <property type="entry name" value="DNA breaking-rejoining enzymes"/>
    <property type="match status" value="1"/>
</dbReference>
<keyword evidence="1" id="KW-0233">DNA recombination</keyword>
<dbReference type="AlphaFoldDB" id="A0A8H9H1D6"/>
<evidence type="ECO:0000313" key="2">
    <source>
        <dbReference type="EMBL" id="GGO18140.1"/>
    </source>
</evidence>
<gene>
    <name evidence="2" type="ORF">GCM10011574_42520</name>
</gene>
<sequence length="92" mass="10178">MDKRVVVNPAQARNLLEAVRAQKPSGPRLVAFFAVMYYAGLRPEEAVNLFKRNLLIPDEGWGELIVEEASPAPGAAWSNSGQRRVVVDSRTE</sequence>
<organism evidence="2 3">
    <name type="scientific">Microbispora bryophytorum</name>
    <dbReference type="NCBI Taxonomy" id="1460882"/>
    <lineage>
        <taxon>Bacteria</taxon>
        <taxon>Bacillati</taxon>
        <taxon>Actinomycetota</taxon>
        <taxon>Actinomycetes</taxon>
        <taxon>Streptosporangiales</taxon>
        <taxon>Streptosporangiaceae</taxon>
        <taxon>Microbispora</taxon>
    </lineage>
</organism>
<comment type="caution">
    <text evidence="2">The sequence shown here is derived from an EMBL/GenBank/DDBJ whole genome shotgun (WGS) entry which is preliminary data.</text>
</comment>
<dbReference type="GO" id="GO:0015074">
    <property type="term" value="P:DNA integration"/>
    <property type="evidence" value="ECO:0007669"/>
    <property type="project" value="InterPro"/>
</dbReference>
<keyword evidence="3" id="KW-1185">Reference proteome</keyword>
<reference evidence="2" key="1">
    <citation type="journal article" date="2014" name="Int. J. Syst. Evol. Microbiol.">
        <title>Complete genome sequence of Corynebacterium casei LMG S-19264T (=DSM 44701T), isolated from a smear-ripened cheese.</title>
        <authorList>
            <consortium name="US DOE Joint Genome Institute (JGI-PGF)"/>
            <person name="Walter F."/>
            <person name="Albersmeier A."/>
            <person name="Kalinowski J."/>
            <person name="Ruckert C."/>
        </authorList>
    </citation>
    <scope>NUCLEOTIDE SEQUENCE</scope>
    <source>
        <strain evidence="2">CGMCC 4.7138</strain>
    </source>
</reference>
<dbReference type="GO" id="GO:0006310">
    <property type="term" value="P:DNA recombination"/>
    <property type="evidence" value="ECO:0007669"/>
    <property type="project" value="UniProtKB-KW"/>
</dbReference>
<reference evidence="2" key="2">
    <citation type="submission" date="2020-09" db="EMBL/GenBank/DDBJ databases">
        <authorList>
            <person name="Sun Q."/>
            <person name="Zhou Y."/>
        </authorList>
    </citation>
    <scope>NUCLEOTIDE SEQUENCE</scope>
    <source>
        <strain evidence="2">CGMCC 4.7138</strain>
    </source>
</reference>
<dbReference type="InterPro" id="IPR011010">
    <property type="entry name" value="DNA_brk_join_enz"/>
</dbReference>
<dbReference type="OrthoDB" id="3773913at2"/>
<dbReference type="InterPro" id="IPR013762">
    <property type="entry name" value="Integrase-like_cat_sf"/>
</dbReference>
<evidence type="ECO:0008006" key="4">
    <source>
        <dbReference type="Google" id="ProtNLM"/>
    </source>
</evidence>